<dbReference type="GeneID" id="18908843"/>
<accession>K5VY84</accession>
<organism evidence="2 3">
    <name type="scientific">Phanerochaete carnosa (strain HHB-10118-sp)</name>
    <name type="common">White-rot fungus</name>
    <name type="synonym">Peniophora carnosa</name>
    <dbReference type="NCBI Taxonomy" id="650164"/>
    <lineage>
        <taxon>Eukaryota</taxon>
        <taxon>Fungi</taxon>
        <taxon>Dikarya</taxon>
        <taxon>Basidiomycota</taxon>
        <taxon>Agaricomycotina</taxon>
        <taxon>Agaricomycetes</taxon>
        <taxon>Polyporales</taxon>
        <taxon>Phanerochaetaceae</taxon>
        <taxon>Phanerochaete</taxon>
    </lineage>
</organism>
<dbReference type="Gene3D" id="3.40.50.300">
    <property type="entry name" value="P-loop containing nucleotide triphosphate hydrolases"/>
    <property type="match status" value="1"/>
</dbReference>
<dbReference type="AlphaFoldDB" id="K5VY84"/>
<reference evidence="2 3" key="1">
    <citation type="journal article" date="2012" name="BMC Genomics">
        <title>Comparative genomics of the white-rot fungi, Phanerochaete carnosa and P. chrysosporium, to elucidate the genetic basis of the distinct wood types they colonize.</title>
        <authorList>
            <person name="Suzuki H."/>
            <person name="MacDonald J."/>
            <person name="Syed K."/>
            <person name="Salamov A."/>
            <person name="Hori C."/>
            <person name="Aerts A."/>
            <person name="Henrissat B."/>
            <person name="Wiebenga A."/>
            <person name="vanKuyk P.A."/>
            <person name="Barry K."/>
            <person name="Lindquist E."/>
            <person name="LaButti K."/>
            <person name="Lapidus A."/>
            <person name="Lucas S."/>
            <person name="Coutinho P."/>
            <person name="Gong Y."/>
            <person name="Samejima M."/>
            <person name="Mahadevan R."/>
            <person name="Abou-Zaid M."/>
            <person name="de Vries R.P."/>
            <person name="Igarashi K."/>
            <person name="Yadav J.S."/>
            <person name="Grigoriev I.V."/>
            <person name="Master E.R."/>
        </authorList>
    </citation>
    <scope>NUCLEOTIDE SEQUENCE [LARGE SCALE GENOMIC DNA]</scope>
    <source>
        <strain evidence="2 3">HHB-10118-sp</strain>
    </source>
</reference>
<dbReference type="HOGENOM" id="CLU_015256_2_0_1"/>
<feature type="region of interest" description="Disordered" evidence="1">
    <location>
        <begin position="593"/>
        <end position="614"/>
    </location>
</feature>
<feature type="compositionally biased region" description="Polar residues" evidence="1">
    <location>
        <begin position="595"/>
        <end position="608"/>
    </location>
</feature>
<evidence type="ECO:0000313" key="3">
    <source>
        <dbReference type="Proteomes" id="UP000008370"/>
    </source>
</evidence>
<proteinExistence type="predicted"/>
<evidence type="ECO:0000256" key="1">
    <source>
        <dbReference type="SAM" id="MobiDB-lite"/>
    </source>
</evidence>
<dbReference type="OrthoDB" id="2316594at2759"/>
<sequence length="814" mass="87612">MYAPGENSQCKSFVIPGQDLLQPGKTEPSPEVSRTTPVLTGDALEILGPERYPQRALYGHIVSQCAAEFRSHPANPMLYVNTNTPFNALVCGVQGSGKSHSTAVLLEGCLIQDSRIGALPAPLSALVFYLDSASGSGIVQPCEAAYLAMLDAHRGGHAKPPNVTVLVLPPNLQAMRKVYSGLLNVQVEPLHFSPENISGERLLTMMRLNENSQLPIYMEAIMTTLRTMEHDFNYQVFRQKLDELNLKPDQRTMLNLRLMLLDSCFKGGETVKSVSSHFKKGQLTIVDLSSPFMDGESACGIFDLVLSLFVDAEIEGAGKLVVLDEAHKYLSETKAGSSGRLTDSVLTVVRQQRHLATRVIISTQEPTVVPTKFLDLSSFVIAHQFSSPAWMHHLSQHVSSGKGVSGELLSKIVSLEAGEALLFAPRGLGARNVGSPSELDAAHKPGARDQVLGATVAHIGQGYLHVKSRQRITRDGGHAILAVPDEEATRLGRVSVRAPPATGEPEKSTVAEGAAVMAREKNEAEGVTSIKLAFRVVNYVVSQFSRNDAASLSLDDIRKNFEALNDADIETVLQQAENEGFFRRQNNRILRPNEANGSVLSSPPNSSDFESRDTNEASIGIQVSSVVDYVKGRVNHGAPKLSIKNIRKYFANNQPVLSEADVAAALCAAKKAGQLVTKSKGGKQWITLPQKASSTKKLPSGSSAGPSTTSYSALTVASAAAVTAITFKGSHQRFAPLVRVVLASYSKQKKPVDVSTIQKHFQQSNLGIYGKKLRAYKQVATAAVSQGLLLDASGGARKPLVVKVAPIPGARYDF</sequence>
<evidence type="ECO:0000313" key="2">
    <source>
        <dbReference type="EMBL" id="EKM51770.1"/>
    </source>
</evidence>
<keyword evidence="3" id="KW-1185">Reference proteome</keyword>
<dbReference type="InterPro" id="IPR027417">
    <property type="entry name" value="P-loop_NTPase"/>
</dbReference>
<dbReference type="RefSeq" id="XP_007399569.1">
    <property type="nucleotide sequence ID" value="XM_007399507.1"/>
</dbReference>
<dbReference type="InParanoid" id="K5VY84"/>
<dbReference type="SUPFAM" id="SSF52540">
    <property type="entry name" value="P-loop containing nucleoside triphosphate hydrolases"/>
    <property type="match status" value="1"/>
</dbReference>
<protein>
    <submittedName>
        <fullName evidence="2">Uncharacterized protein</fullName>
    </submittedName>
</protein>
<dbReference type="Proteomes" id="UP000008370">
    <property type="component" value="Unassembled WGS sequence"/>
</dbReference>
<dbReference type="EMBL" id="JH930476">
    <property type="protein sequence ID" value="EKM51770.1"/>
    <property type="molecule type" value="Genomic_DNA"/>
</dbReference>
<name>K5VY84_PHACS</name>
<gene>
    <name evidence="2" type="ORF">PHACADRAFT_150450</name>
</gene>
<dbReference type="KEGG" id="pco:PHACADRAFT_150450"/>